<comment type="caution">
    <text evidence="2">The sequence shown here is derived from an EMBL/GenBank/DDBJ whole genome shotgun (WGS) entry which is preliminary data.</text>
</comment>
<proteinExistence type="predicted"/>
<accession>A0A853IBT6</accession>
<name>A0A853IBT6_9GAMM</name>
<organism evidence="2 3">
    <name type="scientific">Spartinivicinus marinus</name>
    <dbReference type="NCBI Taxonomy" id="2994442"/>
    <lineage>
        <taxon>Bacteria</taxon>
        <taxon>Pseudomonadati</taxon>
        <taxon>Pseudomonadota</taxon>
        <taxon>Gammaproteobacteria</taxon>
        <taxon>Oceanospirillales</taxon>
        <taxon>Zooshikellaceae</taxon>
        <taxon>Spartinivicinus</taxon>
    </lineage>
</organism>
<protein>
    <submittedName>
        <fullName evidence="2">Uncharacterized protein</fullName>
    </submittedName>
</protein>
<evidence type="ECO:0000256" key="1">
    <source>
        <dbReference type="SAM" id="Phobius"/>
    </source>
</evidence>
<keyword evidence="1" id="KW-1133">Transmembrane helix</keyword>
<feature type="transmembrane region" description="Helical" evidence="1">
    <location>
        <begin position="12"/>
        <end position="29"/>
    </location>
</feature>
<dbReference type="RefSeq" id="WP_180569365.1">
    <property type="nucleotide sequence ID" value="NZ_JACCKB010000024.1"/>
</dbReference>
<dbReference type="Proteomes" id="UP000569732">
    <property type="component" value="Unassembled WGS sequence"/>
</dbReference>
<reference evidence="2 3" key="1">
    <citation type="submission" date="2020-07" db="EMBL/GenBank/DDBJ databases">
        <title>Endozoicomonas sp. nov., isolated from sediment.</title>
        <authorList>
            <person name="Gu T."/>
        </authorList>
    </citation>
    <scope>NUCLEOTIDE SEQUENCE [LARGE SCALE GENOMIC DNA]</scope>
    <source>
        <strain evidence="2 3">SM1973</strain>
    </source>
</reference>
<keyword evidence="3" id="KW-1185">Reference proteome</keyword>
<keyword evidence="1" id="KW-0472">Membrane</keyword>
<keyword evidence="1" id="KW-0812">Transmembrane</keyword>
<evidence type="ECO:0000313" key="3">
    <source>
        <dbReference type="Proteomes" id="UP000569732"/>
    </source>
</evidence>
<dbReference type="AlphaFoldDB" id="A0A853IBT6"/>
<sequence>MQQIVEQKKLTRLTTIMIIVTVIILLLFIQKISNQNSTGVEQNSNENDFYPINLLQELKNQVNLIDIDIDLIQQTKNNLKFKIKYKKPGLLADSVVLSHIKAITNTAISILLENKINPYSHKITIDVTAESPASATQQDITPFRYNFIRYGYSPRFPTDLFTTIQSQISRLTGELNIIEMAKDRLSFQLLLNNSKELTPYKIKKETKRILNIVLQTLSIYNINYKGDTNGIGGIHIKVKSFVPQQHDNNTETTMAYGIAYYNPSKKRILWTDSYHLSYTLRE</sequence>
<gene>
    <name evidence="2" type="ORF">H0A36_15090</name>
</gene>
<evidence type="ECO:0000313" key="2">
    <source>
        <dbReference type="EMBL" id="NYZ67341.1"/>
    </source>
</evidence>
<dbReference type="EMBL" id="JACCKB010000024">
    <property type="protein sequence ID" value="NYZ67341.1"/>
    <property type="molecule type" value="Genomic_DNA"/>
</dbReference>